<dbReference type="PROSITE" id="PS50850">
    <property type="entry name" value="MFS"/>
    <property type="match status" value="1"/>
</dbReference>
<dbReference type="SUPFAM" id="SSF103473">
    <property type="entry name" value="MFS general substrate transporter"/>
    <property type="match status" value="1"/>
</dbReference>
<keyword evidence="5 6" id="KW-0472">Membrane</keyword>
<comment type="subcellular location">
    <subcellularLocation>
        <location evidence="1">Cell membrane</location>
        <topology evidence="1">Multi-pass membrane protein</topology>
    </subcellularLocation>
</comment>
<feature type="transmembrane region" description="Helical" evidence="6">
    <location>
        <begin position="402"/>
        <end position="422"/>
    </location>
</feature>
<feature type="transmembrane region" description="Helical" evidence="6">
    <location>
        <begin position="359"/>
        <end position="382"/>
    </location>
</feature>
<keyword evidence="3 6" id="KW-0812">Transmembrane</keyword>
<evidence type="ECO:0000256" key="4">
    <source>
        <dbReference type="ARBA" id="ARBA00022989"/>
    </source>
</evidence>
<keyword evidence="2" id="KW-0813">Transport</keyword>
<dbReference type="InterPro" id="IPR011701">
    <property type="entry name" value="MFS"/>
</dbReference>
<evidence type="ECO:0000256" key="5">
    <source>
        <dbReference type="ARBA" id="ARBA00023136"/>
    </source>
</evidence>
<feature type="transmembrane region" description="Helical" evidence="6">
    <location>
        <begin position="334"/>
        <end position="353"/>
    </location>
</feature>
<dbReference type="Pfam" id="PF07690">
    <property type="entry name" value="MFS_1"/>
    <property type="match status" value="1"/>
</dbReference>
<evidence type="ECO:0000256" key="6">
    <source>
        <dbReference type="SAM" id="Phobius"/>
    </source>
</evidence>
<sequence length="469" mass="47306">MQLTVSPERPAAKVRNPWLVVVPLAVASATAALQQSAMVPLLPTLPEALGTSVGAATWAFTASLLVGAVATPLLSRFGDMYGRRRVVLIALGLLVIGSVIGGVSTTLPGLLTARVLQGFSAALIPLSIGLAREALPRHQLATGIGVLSATLGFGSGGGMILAGVAGGYRAVFWVTGAVALVITVVVALLVREPAPAPGGRPDLPGTILLTLALTALLLAISQGGSWGWTSPAVLGLFALSAVIAVIWVAVERRVAEPLIEIPMLTHRGTLGATGSGLILGFTLFLSMTTMSGFAQSQGSTTLQVGVYLLPTTMLMLVISLFAGRMMRRLSAPTLVATGSLVVGAADLWLLAFHRGEFDMYAATTLLGIGIGAAYAALGTMAVQHVEPAKTAVASGVNSLMRVVGGSMCGAVLAAILAAHTPAGSAVPSVTGYEVSLAVAAAGALVAALFAAGFARYARAAAPEPALADA</sequence>
<evidence type="ECO:0000256" key="1">
    <source>
        <dbReference type="ARBA" id="ARBA00004651"/>
    </source>
</evidence>
<feature type="transmembrane region" description="Helical" evidence="6">
    <location>
        <begin position="143"/>
        <end position="164"/>
    </location>
</feature>
<feature type="transmembrane region" description="Helical" evidence="6">
    <location>
        <begin position="170"/>
        <end position="190"/>
    </location>
</feature>
<dbReference type="RefSeq" id="WP_185048033.1">
    <property type="nucleotide sequence ID" value="NZ_BAABIX010000075.1"/>
</dbReference>
<comment type="caution">
    <text evidence="8">The sequence shown here is derived from an EMBL/GenBank/DDBJ whole genome shotgun (WGS) entry which is preliminary data.</text>
</comment>
<protein>
    <submittedName>
        <fullName evidence="8">MFS family permease</fullName>
    </submittedName>
</protein>
<evidence type="ECO:0000256" key="3">
    <source>
        <dbReference type="ARBA" id="ARBA00022692"/>
    </source>
</evidence>
<feature type="transmembrane region" description="Helical" evidence="6">
    <location>
        <begin position="304"/>
        <end position="322"/>
    </location>
</feature>
<organism evidence="8 9">
    <name type="scientific">Thermocatellispora tengchongensis</name>
    <dbReference type="NCBI Taxonomy" id="1073253"/>
    <lineage>
        <taxon>Bacteria</taxon>
        <taxon>Bacillati</taxon>
        <taxon>Actinomycetota</taxon>
        <taxon>Actinomycetes</taxon>
        <taxon>Streptosporangiales</taxon>
        <taxon>Streptosporangiaceae</taxon>
        <taxon>Thermocatellispora</taxon>
    </lineage>
</organism>
<feature type="transmembrane region" description="Helical" evidence="6">
    <location>
        <begin position="55"/>
        <end position="74"/>
    </location>
</feature>
<feature type="transmembrane region" description="Helical" evidence="6">
    <location>
        <begin position="202"/>
        <end position="220"/>
    </location>
</feature>
<evidence type="ECO:0000256" key="2">
    <source>
        <dbReference type="ARBA" id="ARBA00022448"/>
    </source>
</evidence>
<accession>A0A840P1R2</accession>
<dbReference type="AlphaFoldDB" id="A0A840P1R2"/>
<dbReference type="InterPro" id="IPR036259">
    <property type="entry name" value="MFS_trans_sf"/>
</dbReference>
<feature type="domain" description="Major facilitator superfamily (MFS) profile" evidence="7">
    <location>
        <begin position="20"/>
        <end position="458"/>
    </location>
</feature>
<evidence type="ECO:0000313" key="9">
    <source>
        <dbReference type="Proteomes" id="UP000578449"/>
    </source>
</evidence>
<evidence type="ECO:0000313" key="8">
    <source>
        <dbReference type="EMBL" id="MBB5131187.1"/>
    </source>
</evidence>
<dbReference type="PANTHER" id="PTHR42718:SF9">
    <property type="entry name" value="MAJOR FACILITATOR SUPERFAMILY MULTIDRUG TRANSPORTER MFSC"/>
    <property type="match status" value="1"/>
</dbReference>
<evidence type="ECO:0000259" key="7">
    <source>
        <dbReference type="PROSITE" id="PS50850"/>
    </source>
</evidence>
<dbReference type="EMBL" id="JACHGN010000002">
    <property type="protein sequence ID" value="MBB5131187.1"/>
    <property type="molecule type" value="Genomic_DNA"/>
</dbReference>
<dbReference type="GO" id="GO:0005886">
    <property type="term" value="C:plasma membrane"/>
    <property type="evidence" value="ECO:0007669"/>
    <property type="project" value="UniProtKB-SubCell"/>
</dbReference>
<dbReference type="Proteomes" id="UP000578449">
    <property type="component" value="Unassembled WGS sequence"/>
</dbReference>
<dbReference type="GO" id="GO:0022857">
    <property type="term" value="F:transmembrane transporter activity"/>
    <property type="evidence" value="ECO:0007669"/>
    <property type="project" value="InterPro"/>
</dbReference>
<feature type="transmembrane region" description="Helical" evidence="6">
    <location>
        <begin position="111"/>
        <end position="131"/>
    </location>
</feature>
<dbReference type="InterPro" id="IPR020846">
    <property type="entry name" value="MFS_dom"/>
</dbReference>
<proteinExistence type="predicted"/>
<feature type="transmembrane region" description="Helical" evidence="6">
    <location>
        <begin position="86"/>
        <end position="105"/>
    </location>
</feature>
<feature type="transmembrane region" description="Helical" evidence="6">
    <location>
        <begin position="232"/>
        <end position="250"/>
    </location>
</feature>
<reference evidence="8 9" key="1">
    <citation type="submission" date="2020-08" db="EMBL/GenBank/DDBJ databases">
        <title>Genomic Encyclopedia of Type Strains, Phase IV (KMG-IV): sequencing the most valuable type-strain genomes for metagenomic binning, comparative biology and taxonomic classification.</title>
        <authorList>
            <person name="Goeker M."/>
        </authorList>
    </citation>
    <scope>NUCLEOTIDE SEQUENCE [LARGE SCALE GENOMIC DNA]</scope>
    <source>
        <strain evidence="8 9">DSM 45615</strain>
    </source>
</reference>
<feature type="transmembrane region" description="Helical" evidence="6">
    <location>
        <begin position="434"/>
        <end position="454"/>
    </location>
</feature>
<dbReference type="PANTHER" id="PTHR42718">
    <property type="entry name" value="MAJOR FACILITATOR SUPERFAMILY MULTIDRUG TRANSPORTER MFSC"/>
    <property type="match status" value="1"/>
</dbReference>
<gene>
    <name evidence="8" type="ORF">HNP84_000893</name>
</gene>
<dbReference type="Gene3D" id="1.20.1250.20">
    <property type="entry name" value="MFS general substrate transporter like domains"/>
    <property type="match status" value="2"/>
</dbReference>
<keyword evidence="4 6" id="KW-1133">Transmembrane helix</keyword>
<feature type="transmembrane region" description="Helical" evidence="6">
    <location>
        <begin position="270"/>
        <end position="292"/>
    </location>
</feature>
<keyword evidence="9" id="KW-1185">Reference proteome</keyword>
<name>A0A840P1R2_9ACTN</name>